<dbReference type="Proteomes" id="UP000253509">
    <property type="component" value="Unassembled WGS sequence"/>
</dbReference>
<name>A0A366ILN0_9MICO</name>
<protein>
    <submittedName>
        <fullName evidence="1">Uncharacterized protein</fullName>
    </submittedName>
</protein>
<keyword evidence="2" id="KW-1185">Reference proteome</keyword>
<dbReference type="EMBL" id="QNSB01000004">
    <property type="protein sequence ID" value="RBP72103.1"/>
    <property type="molecule type" value="Genomic_DNA"/>
</dbReference>
<evidence type="ECO:0000313" key="1">
    <source>
        <dbReference type="EMBL" id="RBP72103.1"/>
    </source>
</evidence>
<proteinExistence type="predicted"/>
<sequence>MADRFPWMLALSEGDQETCARDILNAARASFSTHQAHLAIAEITSWRETAIAIAAGLGDGRVQWLDEPENVERP</sequence>
<gene>
    <name evidence="1" type="ORF">DFO65_10458</name>
</gene>
<reference evidence="1 2" key="1">
    <citation type="submission" date="2018-06" db="EMBL/GenBank/DDBJ databases">
        <title>Freshwater and sediment microbial communities from various areas in North America, analyzing microbe dynamics in response to fracking.</title>
        <authorList>
            <person name="Lamendella R."/>
        </authorList>
    </citation>
    <scope>NUCLEOTIDE SEQUENCE [LARGE SCALE GENOMIC DNA]</scope>
    <source>
        <strain evidence="1 2">3b_TX</strain>
    </source>
</reference>
<organism evidence="1 2">
    <name type="scientific">Brevibacterium celere</name>
    <dbReference type="NCBI Taxonomy" id="225845"/>
    <lineage>
        <taxon>Bacteria</taxon>
        <taxon>Bacillati</taxon>
        <taxon>Actinomycetota</taxon>
        <taxon>Actinomycetes</taxon>
        <taxon>Micrococcales</taxon>
        <taxon>Brevibacteriaceae</taxon>
        <taxon>Brevibacterium</taxon>
    </lineage>
</organism>
<accession>A0A366ILN0</accession>
<comment type="caution">
    <text evidence="1">The sequence shown here is derived from an EMBL/GenBank/DDBJ whole genome shotgun (WGS) entry which is preliminary data.</text>
</comment>
<evidence type="ECO:0000313" key="2">
    <source>
        <dbReference type="Proteomes" id="UP000253509"/>
    </source>
</evidence>
<dbReference type="AlphaFoldDB" id="A0A366ILN0"/>